<dbReference type="PANTHER" id="PTHR32309">
    <property type="entry name" value="TYROSINE-PROTEIN KINASE"/>
    <property type="match status" value="1"/>
</dbReference>
<evidence type="ECO:0000313" key="18">
    <source>
        <dbReference type="Proteomes" id="UP000554054"/>
    </source>
</evidence>
<dbReference type="CDD" id="cd05387">
    <property type="entry name" value="BY-kinase"/>
    <property type="match status" value="1"/>
</dbReference>
<evidence type="ECO:0000256" key="1">
    <source>
        <dbReference type="ARBA" id="ARBA00004651"/>
    </source>
</evidence>
<name>A0A852VUZ6_9MICO</name>
<dbReference type="InterPro" id="IPR027417">
    <property type="entry name" value="P-loop_NTPase"/>
</dbReference>
<evidence type="ECO:0000313" key="17">
    <source>
        <dbReference type="EMBL" id="NYF97381.1"/>
    </source>
</evidence>
<organism evidence="17 18">
    <name type="scientific">Janibacter cremeus</name>
    <dbReference type="NCBI Taxonomy" id="1285192"/>
    <lineage>
        <taxon>Bacteria</taxon>
        <taxon>Bacillati</taxon>
        <taxon>Actinomycetota</taxon>
        <taxon>Actinomycetes</taxon>
        <taxon>Micrococcales</taxon>
        <taxon>Intrasporangiaceae</taxon>
        <taxon>Janibacter</taxon>
    </lineage>
</organism>
<evidence type="ECO:0000256" key="4">
    <source>
        <dbReference type="ARBA" id="ARBA00011903"/>
    </source>
</evidence>
<evidence type="ECO:0000256" key="7">
    <source>
        <dbReference type="ARBA" id="ARBA00022692"/>
    </source>
</evidence>
<dbReference type="SUPFAM" id="SSF52540">
    <property type="entry name" value="P-loop containing nucleoside triphosphate hydrolases"/>
    <property type="match status" value="1"/>
</dbReference>
<evidence type="ECO:0000256" key="6">
    <source>
        <dbReference type="ARBA" id="ARBA00022679"/>
    </source>
</evidence>
<keyword evidence="10" id="KW-0067">ATP-binding</keyword>
<evidence type="ECO:0000259" key="16">
    <source>
        <dbReference type="Pfam" id="PF02706"/>
    </source>
</evidence>
<dbReference type="Pfam" id="PF02706">
    <property type="entry name" value="Wzz"/>
    <property type="match status" value="1"/>
</dbReference>
<reference evidence="17 18" key="1">
    <citation type="submission" date="2020-07" db="EMBL/GenBank/DDBJ databases">
        <title>Sequencing the genomes of 1000 actinobacteria strains.</title>
        <authorList>
            <person name="Klenk H.-P."/>
        </authorList>
    </citation>
    <scope>NUCLEOTIDE SEQUENCE [LARGE SCALE GENOMIC DNA]</scope>
    <source>
        <strain evidence="17 18">DSM 26154</strain>
    </source>
</reference>
<dbReference type="Proteomes" id="UP000554054">
    <property type="component" value="Unassembled WGS sequence"/>
</dbReference>
<keyword evidence="18" id="KW-1185">Reference proteome</keyword>
<keyword evidence="8" id="KW-0547">Nucleotide-binding</keyword>
<evidence type="ECO:0000256" key="10">
    <source>
        <dbReference type="ARBA" id="ARBA00022840"/>
    </source>
</evidence>
<dbReference type="EMBL" id="JACCAE010000001">
    <property type="protein sequence ID" value="NYF97381.1"/>
    <property type="molecule type" value="Genomic_DNA"/>
</dbReference>
<proteinExistence type="inferred from homology"/>
<keyword evidence="9" id="KW-0418">Kinase</keyword>
<keyword evidence="11 15" id="KW-1133">Transmembrane helix</keyword>
<dbReference type="GO" id="GO:0042802">
    <property type="term" value="F:identical protein binding"/>
    <property type="evidence" value="ECO:0007669"/>
    <property type="project" value="UniProtKB-ARBA"/>
</dbReference>
<evidence type="ECO:0000256" key="2">
    <source>
        <dbReference type="ARBA" id="ARBA00006683"/>
    </source>
</evidence>
<keyword evidence="7 15" id="KW-0812">Transmembrane</keyword>
<evidence type="ECO:0000256" key="5">
    <source>
        <dbReference type="ARBA" id="ARBA00022475"/>
    </source>
</evidence>
<comment type="catalytic activity">
    <reaction evidence="14">
        <text>L-tyrosyl-[protein] + ATP = O-phospho-L-tyrosyl-[protein] + ADP + H(+)</text>
        <dbReference type="Rhea" id="RHEA:10596"/>
        <dbReference type="Rhea" id="RHEA-COMP:10136"/>
        <dbReference type="Rhea" id="RHEA-COMP:20101"/>
        <dbReference type="ChEBI" id="CHEBI:15378"/>
        <dbReference type="ChEBI" id="CHEBI:30616"/>
        <dbReference type="ChEBI" id="CHEBI:46858"/>
        <dbReference type="ChEBI" id="CHEBI:61978"/>
        <dbReference type="ChEBI" id="CHEBI:456216"/>
        <dbReference type="EC" id="2.7.10.2"/>
    </reaction>
</comment>
<dbReference type="EC" id="2.7.10.2" evidence="4"/>
<sequence>MTLEDLWRLTRRQAVVISVCALVGLLLGFAWMALQPKEYTATAGGYVTAGGGQSIGESYSAQTLAQQKAQAYVTLFTNRRVAKGVIEELDLDSTPQELVTRISATVPPDGVTINVTATGSTPEAARDVADTIVTVAAAEAKRMEEAGPSRSAVGPDGETQQVESQAQVLIAPNESAILPTSPSSPDPLRVLPIGVLLGLLVGYGIAAVRYYNDTKVRRTEDVEEVTEAGVMGILPLSEDLGSERGDVGRAKSFHEREALRKLRTNLRFVDVDHQPRSIVITSAKQGEGKSTVAANLAAVLAEAGEPVVLVDADLRRSAVARAFELDGSVGLSQVLAGTATLTDSLQPSATPGLEILAAGAVPPNPSELLGSQRMHHLIEELAQRYFVILDAPPLLPVTDAALLTRSADGAVLVVASGKTHKEELQQAVRTLRAVEGKVLGTILNMVSTRKVDRIRYGDVEYGYSNSYTNDYAYEAKDTVGVGAVSRRDIKARRSRGSTSD</sequence>
<feature type="transmembrane region" description="Helical" evidence="15">
    <location>
        <begin position="190"/>
        <end position="211"/>
    </location>
</feature>
<accession>A0A852VUZ6</accession>
<evidence type="ECO:0000256" key="9">
    <source>
        <dbReference type="ARBA" id="ARBA00022777"/>
    </source>
</evidence>
<dbReference type="Gene3D" id="3.40.50.300">
    <property type="entry name" value="P-loop containing nucleotide triphosphate hydrolases"/>
    <property type="match status" value="1"/>
</dbReference>
<evidence type="ECO:0000256" key="11">
    <source>
        <dbReference type="ARBA" id="ARBA00022989"/>
    </source>
</evidence>
<comment type="caution">
    <text evidence="17">The sequence shown here is derived from an EMBL/GenBank/DDBJ whole genome shotgun (WGS) entry which is preliminary data.</text>
</comment>
<dbReference type="NCBIfam" id="TIGR01007">
    <property type="entry name" value="eps_fam"/>
    <property type="match status" value="1"/>
</dbReference>
<dbReference type="InterPro" id="IPR003856">
    <property type="entry name" value="LPS_length_determ_N"/>
</dbReference>
<dbReference type="RefSeq" id="WP_185990325.1">
    <property type="nucleotide sequence ID" value="NZ_JACCAE010000001.1"/>
</dbReference>
<feature type="transmembrane region" description="Helical" evidence="15">
    <location>
        <begin position="14"/>
        <end position="34"/>
    </location>
</feature>
<evidence type="ECO:0000256" key="14">
    <source>
        <dbReference type="ARBA" id="ARBA00051245"/>
    </source>
</evidence>
<feature type="domain" description="Polysaccharide chain length determinant N-terminal" evidence="16">
    <location>
        <begin position="2"/>
        <end position="89"/>
    </location>
</feature>
<evidence type="ECO:0000256" key="15">
    <source>
        <dbReference type="SAM" id="Phobius"/>
    </source>
</evidence>
<dbReference type="GO" id="GO:0004715">
    <property type="term" value="F:non-membrane spanning protein tyrosine kinase activity"/>
    <property type="evidence" value="ECO:0007669"/>
    <property type="project" value="UniProtKB-EC"/>
</dbReference>
<dbReference type="GO" id="GO:0005886">
    <property type="term" value="C:plasma membrane"/>
    <property type="evidence" value="ECO:0007669"/>
    <property type="project" value="UniProtKB-SubCell"/>
</dbReference>
<keyword evidence="5" id="KW-1003">Cell membrane</keyword>
<evidence type="ECO:0000256" key="13">
    <source>
        <dbReference type="ARBA" id="ARBA00023137"/>
    </source>
</evidence>
<dbReference type="Pfam" id="PF10609">
    <property type="entry name" value="ParA"/>
    <property type="match status" value="1"/>
</dbReference>
<evidence type="ECO:0000256" key="12">
    <source>
        <dbReference type="ARBA" id="ARBA00023136"/>
    </source>
</evidence>
<keyword evidence="12 15" id="KW-0472">Membrane</keyword>
<protein>
    <recommendedName>
        <fullName evidence="4">non-specific protein-tyrosine kinase</fullName>
        <ecNumber evidence="4">2.7.10.2</ecNumber>
    </recommendedName>
</protein>
<gene>
    <name evidence="17" type="ORF">BJY20_000773</name>
</gene>
<comment type="similarity">
    <text evidence="2">Belongs to the CpsC/CapA family.</text>
</comment>
<comment type="similarity">
    <text evidence="3">Belongs to the CpsD/CapB family.</text>
</comment>
<dbReference type="InterPro" id="IPR005702">
    <property type="entry name" value="Wzc-like_C"/>
</dbReference>
<dbReference type="PANTHER" id="PTHR32309:SF13">
    <property type="entry name" value="FERRIC ENTEROBACTIN TRANSPORT PROTEIN FEPE"/>
    <property type="match status" value="1"/>
</dbReference>
<dbReference type="AlphaFoldDB" id="A0A852VUZ6"/>
<dbReference type="GO" id="GO:0005524">
    <property type="term" value="F:ATP binding"/>
    <property type="evidence" value="ECO:0007669"/>
    <property type="project" value="UniProtKB-KW"/>
</dbReference>
<keyword evidence="6" id="KW-0808">Transferase</keyword>
<keyword evidence="13" id="KW-0829">Tyrosine-protein kinase</keyword>
<comment type="subcellular location">
    <subcellularLocation>
        <location evidence="1">Cell membrane</location>
        <topology evidence="1">Multi-pass membrane protein</topology>
    </subcellularLocation>
</comment>
<evidence type="ECO:0000256" key="8">
    <source>
        <dbReference type="ARBA" id="ARBA00022741"/>
    </source>
</evidence>
<dbReference type="FunFam" id="3.40.50.300:FF:000527">
    <property type="entry name" value="Tyrosine-protein kinase etk"/>
    <property type="match status" value="1"/>
</dbReference>
<evidence type="ECO:0000256" key="3">
    <source>
        <dbReference type="ARBA" id="ARBA00007316"/>
    </source>
</evidence>
<dbReference type="InterPro" id="IPR033756">
    <property type="entry name" value="YlxH/NBP35"/>
</dbReference>
<dbReference type="InterPro" id="IPR050445">
    <property type="entry name" value="Bact_polysacc_biosynth/exp"/>
</dbReference>